<evidence type="ECO:0000256" key="3">
    <source>
        <dbReference type="ARBA" id="ARBA00022833"/>
    </source>
</evidence>
<dbReference type="AlphaFoldDB" id="A0A6N3FR45"/>
<keyword evidence="3" id="KW-0862">Zinc</keyword>
<evidence type="ECO:0000313" key="4">
    <source>
        <dbReference type="EMBL" id="VYU53993.1"/>
    </source>
</evidence>
<dbReference type="Pfam" id="PF01155">
    <property type="entry name" value="HypA"/>
    <property type="match status" value="1"/>
</dbReference>
<dbReference type="GO" id="GO:0016151">
    <property type="term" value="F:nickel cation binding"/>
    <property type="evidence" value="ECO:0007669"/>
    <property type="project" value="InterPro"/>
</dbReference>
<dbReference type="EMBL" id="CACRUV010000032">
    <property type="protein sequence ID" value="VYU53993.1"/>
    <property type="molecule type" value="Genomic_DNA"/>
</dbReference>
<name>A0A6N3FR45_9BACT</name>
<accession>A0A6N3FR45</accession>
<evidence type="ECO:0000256" key="2">
    <source>
        <dbReference type="ARBA" id="ARBA00022723"/>
    </source>
</evidence>
<reference evidence="4" key="1">
    <citation type="submission" date="2019-11" db="EMBL/GenBank/DDBJ databases">
        <authorList>
            <person name="Feng L."/>
        </authorList>
    </citation>
    <scope>NUCLEOTIDE SEQUENCE</scope>
    <source>
        <strain evidence="4">PmerdaeLFYP103</strain>
    </source>
</reference>
<keyword evidence="1" id="KW-0533">Nickel</keyword>
<protein>
    <submittedName>
        <fullName evidence="4">Hydrogenase nickel incorporation protein HybF</fullName>
    </submittedName>
</protein>
<keyword evidence="2" id="KW-0479">Metal-binding</keyword>
<dbReference type="InterPro" id="IPR000688">
    <property type="entry name" value="HypA/HybF"/>
</dbReference>
<organism evidence="4">
    <name type="scientific">Parabacteroides merdae</name>
    <dbReference type="NCBI Taxonomy" id="46503"/>
    <lineage>
        <taxon>Bacteria</taxon>
        <taxon>Pseudomonadati</taxon>
        <taxon>Bacteroidota</taxon>
        <taxon>Bacteroidia</taxon>
        <taxon>Bacteroidales</taxon>
        <taxon>Tannerellaceae</taxon>
        <taxon>Parabacteroides</taxon>
    </lineage>
</organism>
<dbReference type="Gene3D" id="3.30.2320.50">
    <property type="match status" value="1"/>
</dbReference>
<evidence type="ECO:0000256" key="1">
    <source>
        <dbReference type="ARBA" id="ARBA00022596"/>
    </source>
</evidence>
<gene>
    <name evidence="4" type="ORF">PMLFYP103_02524</name>
</gene>
<dbReference type="GO" id="GO:0051604">
    <property type="term" value="P:protein maturation"/>
    <property type="evidence" value="ECO:0007669"/>
    <property type="project" value="InterPro"/>
</dbReference>
<sequence>MHELSIAQSIVQLSKQQAREHHSSQIEEVELEIGCLAGV</sequence>
<proteinExistence type="predicted"/>